<dbReference type="NCBIfam" id="NF038093">
    <property type="entry name" value="GrdX"/>
    <property type="match status" value="1"/>
</dbReference>
<gene>
    <name evidence="1" type="ORF">SDC9_212417</name>
</gene>
<evidence type="ECO:0000313" key="1">
    <source>
        <dbReference type="EMBL" id="MPN64641.1"/>
    </source>
</evidence>
<dbReference type="EMBL" id="VSSQ01145797">
    <property type="protein sequence ID" value="MPN64641.1"/>
    <property type="molecule type" value="Genomic_DNA"/>
</dbReference>
<comment type="caution">
    <text evidence="1">The sequence shown here is derived from an EMBL/GenBank/DDBJ whole genome shotgun (WGS) entry which is preliminary data.</text>
</comment>
<dbReference type="AlphaFoldDB" id="A0A645JLZ2"/>
<evidence type="ECO:0008006" key="2">
    <source>
        <dbReference type="Google" id="ProtNLM"/>
    </source>
</evidence>
<name>A0A645JLZ2_9ZZZZ</name>
<organism evidence="1">
    <name type="scientific">bioreactor metagenome</name>
    <dbReference type="NCBI Taxonomy" id="1076179"/>
    <lineage>
        <taxon>unclassified sequences</taxon>
        <taxon>metagenomes</taxon>
        <taxon>ecological metagenomes</taxon>
    </lineage>
</organism>
<reference evidence="1" key="1">
    <citation type="submission" date="2019-08" db="EMBL/GenBank/DDBJ databases">
        <authorList>
            <person name="Kucharzyk K."/>
            <person name="Murdoch R.W."/>
            <person name="Higgins S."/>
            <person name="Loffler F."/>
        </authorList>
    </citation>
    <scope>NUCLEOTIDE SEQUENCE</scope>
</reference>
<proteinExistence type="predicted"/>
<protein>
    <recommendedName>
        <fullName evidence="2">GrdX protein</fullName>
    </recommendedName>
</protein>
<dbReference type="InterPro" id="IPR047735">
    <property type="entry name" value="GrdX-like"/>
</dbReference>
<accession>A0A645JLZ2</accession>
<sequence length="128" mass="14370">MSANFRIVTNNRAVEETFPGVTERYDVNVEGIFKLSRDAIHFGAKLINHPLSGSVKPNESPYKSLILSTAPNALHMDSLTLIEGALQVLYKLGIKHRDYPERALEDFRMIDLDLIGSAIQALPSEYHF</sequence>